<feature type="chain" id="PRO_5009312883" evidence="1">
    <location>
        <begin position="23"/>
        <end position="97"/>
    </location>
</feature>
<dbReference type="AlphaFoldDB" id="A0A1I7Z2F8"/>
<keyword evidence="2" id="KW-1185">Reference proteome</keyword>
<evidence type="ECO:0000313" key="2">
    <source>
        <dbReference type="Proteomes" id="UP000095287"/>
    </source>
</evidence>
<feature type="signal peptide" evidence="1">
    <location>
        <begin position="1"/>
        <end position="22"/>
    </location>
</feature>
<organism evidence="2 3">
    <name type="scientific">Steinernema glaseri</name>
    <dbReference type="NCBI Taxonomy" id="37863"/>
    <lineage>
        <taxon>Eukaryota</taxon>
        <taxon>Metazoa</taxon>
        <taxon>Ecdysozoa</taxon>
        <taxon>Nematoda</taxon>
        <taxon>Chromadorea</taxon>
        <taxon>Rhabditida</taxon>
        <taxon>Tylenchina</taxon>
        <taxon>Panagrolaimomorpha</taxon>
        <taxon>Strongyloidoidea</taxon>
        <taxon>Steinernematidae</taxon>
        <taxon>Steinernema</taxon>
    </lineage>
</organism>
<accession>A0A1I7Z2F8</accession>
<dbReference type="WBParaSite" id="L893_g22091.t1">
    <property type="protein sequence ID" value="L893_g22091.t1"/>
    <property type="gene ID" value="L893_g22091"/>
</dbReference>
<sequence>MGASRTTPLVVLCLLSEVYVYCLMSTDQLRSIYLLGMRLLTIQFQTHNRYPNAIDRPFEGLIPQSCLTEGPKIDLRLVIWFMVPEAIEKGFRETFLQ</sequence>
<dbReference type="Proteomes" id="UP000095287">
    <property type="component" value="Unplaced"/>
</dbReference>
<reference evidence="3" key="1">
    <citation type="submission" date="2016-11" db="UniProtKB">
        <authorList>
            <consortium name="WormBaseParasite"/>
        </authorList>
    </citation>
    <scope>IDENTIFICATION</scope>
</reference>
<protein>
    <submittedName>
        <fullName evidence="3">Secreted protein</fullName>
    </submittedName>
</protein>
<evidence type="ECO:0000256" key="1">
    <source>
        <dbReference type="SAM" id="SignalP"/>
    </source>
</evidence>
<proteinExistence type="predicted"/>
<name>A0A1I7Z2F8_9BILA</name>
<keyword evidence="1" id="KW-0732">Signal</keyword>
<evidence type="ECO:0000313" key="3">
    <source>
        <dbReference type="WBParaSite" id="L893_g22091.t1"/>
    </source>
</evidence>